<evidence type="ECO:0000256" key="1">
    <source>
        <dbReference type="ARBA" id="ARBA00000686"/>
    </source>
</evidence>
<evidence type="ECO:0000256" key="3">
    <source>
        <dbReference type="ARBA" id="ARBA00006026"/>
    </source>
</evidence>
<evidence type="ECO:0000256" key="2">
    <source>
        <dbReference type="ARBA" id="ARBA00004160"/>
    </source>
</evidence>
<evidence type="ECO:0000256" key="14">
    <source>
        <dbReference type="ARBA" id="ARBA00023239"/>
    </source>
</evidence>
<dbReference type="Pfam" id="PF01436">
    <property type="entry name" value="NHL"/>
    <property type="match status" value="3"/>
</dbReference>
<feature type="repeat" description="NHL" evidence="20">
    <location>
        <begin position="533"/>
        <end position="574"/>
    </location>
</feature>
<dbReference type="PANTHER" id="PTHR10680:SF14">
    <property type="entry name" value="PEPTIDYL-GLYCINE ALPHA-AMIDATING MONOOXYGENASE"/>
    <property type="match status" value="1"/>
</dbReference>
<feature type="binding site" evidence="18">
    <location>
        <position position="204"/>
    </location>
    <ligand>
        <name>Cu(2+)</name>
        <dbReference type="ChEBI" id="CHEBI:29036"/>
        <label>1</label>
        <note>catalytic</note>
    </ligand>
</feature>
<dbReference type="GO" id="GO:0006518">
    <property type="term" value="P:peptide metabolic process"/>
    <property type="evidence" value="ECO:0007669"/>
    <property type="project" value="InterPro"/>
</dbReference>
<feature type="binding site" evidence="18">
    <location>
        <position position="206"/>
    </location>
    <ligand>
        <name>Cu(2+)</name>
        <dbReference type="ChEBI" id="CHEBI:29036"/>
        <label>1</label>
        <note>catalytic</note>
    </ligand>
</feature>
<dbReference type="Gene3D" id="2.60.120.310">
    <property type="entry name" value="Copper type II, ascorbate-dependent monooxygenase, N-terminal domain"/>
    <property type="match status" value="1"/>
</dbReference>
<dbReference type="Pfam" id="PF01082">
    <property type="entry name" value="Cu2_monooxygen"/>
    <property type="match status" value="1"/>
</dbReference>
<dbReference type="PRINTS" id="PR00790">
    <property type="entry name" value="PAMONOXGNASE"/>
</dbReference>
<protein>
    <submittedName>
        <fullName evidence="24">Peptidylglycine alpha-amidating monooxygenase</fullName>
    </submittedName>
</protein>
<feature type="binding site" evidence="18">
    <location>
        <position position="652"/>
    </location>
    <ligand>
        <name>Zn(2+)</name>
        <dbReference type="ChEBI" id="CHEBI:29105"/>
        <note>catalytic</note>
    </ligand>
</feature>
<keyword evidence="11" id="KW-0503">Monooxygenase</keyword>
<keyword evidence="8 18" id="KW-0862">Zinc</keyword>
<keyword evidence="25" id="KW-1185">Reference proteome</keyword>
<keyword evidence="5 18" id="KW-0479">Metal-binding</keyword>
<keyword evidence="7" id="KW-0677">Repeat</keyword>
<feature type="region of interest" description="Disordered" evidence="21">
    <location>
        <begin position="1"/>
        <end position="29"/>
    </location>
</feature>
<dbReference type="Gene3D" id="2.120.10.30">
    <property type="entry name" value="TolB, C-terminal domain"/>
    <property type="match status" value="1"/>
</dbReference>
<feature type="binding site" evidence="17">
    <location>
        <position position="496"/>
    </location>
    <ligand>
        <name>a protein</name>
        <dbReference type="ChEBI" id="CHEBI:16541"/>
    </ligand>
    <ligandPart>
        <name>C-terminal Xaa-(2S)-2-hydroxyglycine residue</name>
        <dbReference type="ChEBI" id="CHEBI:142768"/>
    </ligandPart>
</feature>
<evidence type="ECO:0000256" key="13">
    <source>
        <dbReference type="ARBA" id="ARBA00023180"/>
    </source>
</evidence>
<comment type="catalytic activity">
    <reaction evidence="16">
        <text>a [peptide]-C-terminal glycine + 2 L-ascorbate + O2 = a [peptide]-C-terminal (2S)-2-hydroxyglycine + 2 monodehydro-L-ascorbate radical + H2O</text>
        <dbReference type="Rhea" id="RHEA:21452"/>
        <dbReference type="Rhea" id="RHEA-COMP:13486"/>
        <dbReference type="Rhea" id="RHEA-COMP:15321"/>
        <dbReference type="ChEBI" id="CHEBI:15377"/>
        <dbReference type="ChEBI" id="CHEBI:15379"/>
        <dbReference type="ChEBI" id="CHEBI:38290"/>
        <dbReference type="ChEBI" id="CHEBI:59513"/>
        <dbReference type="ChEBI" id="CHEBI:137000"/>
        <dbReference type="ChEBI" id="CHEBI:142768"/>
        <dbReference type="EC" id="1.14.17.3"/>
    </reaction>
</comment>
<feature type="region of interest" description="Disordered" evidence="21">
    <location>
        <begin position="863"/>
        <end position="900"/>
    </location>
</feature>
<feature type="binding site" evidence="18">
    <location>
        <position position="74"/>
    </location>
    <ligand>
        <name>Cu(2+)</name>
        <dbReference type="ChEBI" id="CHEBI:29036"/>
        <label>1</label>
        <note>catalytic</note>
    </ligand>
</feature>
<sequence>MSLRIQESAGSDSNDCLPRSNGPQISTNSPNFSVDLRMPGVIPAKFSLHLYFLMEYFSSSVDFIPQATMNTVHHMLLFGCKSPVSTTNYCTRGTCKDGASILYAWARNAPPTKLPKDVGFEVGRNSGVSYFVLQIHYGDISAFQGKYSNLSMLSLFSCRQPFIAGIYLLMTMDTVIQPGKRVTNADIACDYTSYPIYPFAFRTHTHRLGKVVSGYRIRNGKWSLIGRQSPQLPQAFYPTNHDVDVQYGDTLAARCMFTGEGRSEETYMGGTSDDEMCNFYIMYYMDSKHAIPYMNCMKQGSAKLFQHIPPEANIPIPVSPENMNAMMHMAHSTGKLYIFAAIVICEYEVKCDYSDLYSLMSKLLGQNHDVVDSHKYNPSKIHRVQPELVAQIHSLIQKKNLGSPAASLALQTNRHPVLMRDRVHKFHQLEAMPKLTKSKLLFQRQGGCTGQGSYFFRHTFYTHLEQDPTWPQNSLQLGQVSGLAIDSDSNLVIFHRGDHQWGPDSFDTQALYQQRFLGPIQQSTILVVNVDNGNVLKASGRNIFYLPHGITMDKDNNYWVTDVALHQVLKVSSDGGDRTLLSLGEAFKPGSDHNHFCQPTDVAVDYETGNIFVSDGYCNARILKFSADGRYLSEWGAGSSDRRRRTPFRIPHSLVFLPKRNEVCVADRENGRIQCFIAQTGEFVKEIKKEEFGESVYAITYSPFGGEFTDLARELSFLQFAFSEFQMPHDIAVTQNGSIFVGDATSKTVFKFTAEKAHRSVKKAGIEVQELEGNFPNAYYATMVVKVFAPFHILSHYNHKRIHIILGFCGKDQQRLAPTSEIYKRSNTNCPYSTQAFICRSKAVGSLNLGNFFASHKGYSRQGFDQLSTEGSDQERNDEGSSESENEEYSARPTPPPSSS</sequence>
<evidence type="ECO:0000256" key="15">
    <source>
        <dbReference type="ARBA" id="ARBA00023268"/>
    </source>
</evidence>
<evidence type="ECO:0000256" key="18">
    <source>
        <dbReference type="PIRSR" id="PIRSR600720-2"/>
    </source>
</evidence>
<keyword evidence="12 19" id="KW-1015">Disulfide bond</keyword>
<name>A0A3Q2Z2P8_HIPCM</name>
<evidence type="ECO:0000256" key="7">
    <source>
        <dbReference type="ARBA" id="ARBA00022737"/>
    </source>
</evidence>
<comment type="similarity">
    <text evidence="3">In the C-terminal section; belongs to the peptidyl-alpha-hydroxyglycine alpha-amidating lyase family.</text>
</comment>
<evidence type="ECO:0000259" key="22">
    <source>
        <dbReference type="Pfam" id="PF01082"/>
    </source>
</evidence>
<dbReference type="GO" id="GO:0004504">
    <property type="term" value="F:peptidylglycine monooxygenase activity"/>
    <property type="evidence" value="ECO:0007669"/>
    <property type="project" value="UniProtKB-EC"/>
</dbReference>
<feature type="binding site" evidence="18">
    <location>
        <position position="73"/>
    </location>
    <ligand>
        <name>Cu(2+)</name>
        <dbReference type="ChEBI" id="CHEBI:29036"/>
        <label>1</label>
        <note>catalytic</note>
    </ligand>
</feature>
<evidence type="ECO:0000259" key="23">
    <source>
        <dbReference type="Pfam" id="PF03712"/>
    </source>
</evidence>
<reference evidence="24" key="2">
    <citation type="submission" date="2025-09" db="UniProtKB">
        <authorList>
            <consortium name="Ensembl"/>
        </authorList>
    </citation>
    <scope>IDENTIFICATION</scope>
</reference>
<dbReference type="PROSITE" id="PS51125">
    <property type="entry name" value="NHL"/>
    <property type="match status" value="4"/>
</dbReference>
<feature type="disulfide bond" evidence="19">
    <location>
        <begin position="664"/>
        <end position="675"/>
    </location>
</feature>
<evidence type="ECO:0000256" key="21">
    <source>
        <dbReference type="SAM" id="MobiDB-lite"/>
    </source>
</evidence>
<dbReference type="InterPro" id="IPR036939">
    <property type="entry name" value="Cu2_ascorb_mOase_N_sf"/>
</dbReference>
<dbReference type="GeneTree" id="ENSGT00940000156369"/>
<feature type="disulfide bond" evidence="19">
    <location>
        <begin position="597"/>
        <end position="618"/>
    </location>
</feature>
<dbReference type="Proteomes" id="UP000264820">
    <property type="component" value="Unplaced"/>
</dbReference>
<dbReference type="GO" id="GO:0005576">
    <property type="term" value="C:extracellular region"/>
    <property type="evidence" value="ECO:0007669"/>
    <property type="project" value="TreeGrafter"/>
</dbReference>
<evidence type="ECO:0000256" key="11">
    <source>
        <dbReference type="ARBA" id="ARBA00023033"/>
    </source>
</evidence>
<evidence type="ECO:0000256" key="10">
    <source>
        <dbReference type="ARBA" id="ARBA00023008"/>
    </source>
</evidence>
<dbReference type="InterPro" id="IPR000323">
    <property type="entry name" value="Cu2_ascorb_mOase_N"/>
</dbReference>
<reference evidence="24" key="1">
    <citation type="submission" date="2025-08" db="UniProtKB">
        <authorList>
            <consortium name="Ensembl"/>
        </authorList>
    </citation>
    <scope>IDENTIFICATION</scope>
</reference>
<dbReference type="Gene3D" id="2.60.120.230">
    <property type="match status" value="1"/>
</dbReference>
<dbReference type="InterPro" id="IPR020611">
    <property type="entry name" value="Cu2_ascorb_mOase_CS-1"/>
</dbReference>
<dbReference type="GO" id="GO:0030658">
    <property type="term" value="C:transport vesicle membrane"/>
    <property type="evidence" value="ECO:0007669"/>
    <property type="project" value="UniProtKB-SubCell"/>
</dbReference>
<dbReference type="InterPro" id="IPR014784">
    <property type="entry name" value="Cu2_ascorb_mOase-like_C"/>
</dbReference>
<dbReference type="InterPro" id="IPR001258">
    <property type="entry name" value="NHL_repeat"/>
</dbReference>
<feature type="binding site" evidence="18">
    <location>
        <position position="548"/>
    </location>
    <ligand>
        <name>Zn(2+)</name>
        <dbReference type="ChEBI" id="CHEBI:29105"/>
        <note>catalytic</note>
    </ligand>
</feature>
<accession>A0A3Q2Z2P8</accession>
<comment type="catalytic activity">
    <reaction evidence="1">
        <text>a [peptide]-C-terminal (2S)-2-hydroxyglycine = a [peptide]-C-terminal amide + glyoxylate</text>
        <dbReference type="Rhea" id="RHEA:20924"/>
        <dbReference type="Rhea" id="RHEA-COMP:13485"/>
        <dbReference type="Rhea" id="RHEA-COMP:15321"/>
        <dbReference type="ChEBI" id="CHEBI:36655"/>
        <dbReference type="ChEBI" id="CHEBI:137001"/>
        <dbReference type="ChEBI" id="CHEBI:142768"/>
        <dbReference type="EC" id="4.3.2.5"/>
    </reaction>
</comment>
<proteinExistence type="inferred from homology"/>
<keyword evidence="14" id="KW-0456">Lyase</keyword>
<keyword evidence="10 18" id="KW-0186">Copper</keyword>
<comment type="cofactor">
    <cofactor evidence="18">
        <name>Zn(2+)</name>
        <dbReference type="ChEBI" id="CHEBI:29105"/>
    </cofactor>
    <text evidence="18">Binds one Zn(2+) ion per subunit.</text>
</comment>
<dbReference type="FunFam" id="2.60.120.230:FF:000002">
    <property type="entry name" value="Peptidyl-glycine alpha-amidating monooxygenase B"/>
    <property type="match status" value="1"/>
</dbReference>
<comment type="subcellular location">
    <subcellularLocation>
        <location evidence="2">Cytoplasmic vesicle</location>
        <location evidence="2">Secretory vesicle membrane</location>
        <topology evidence="2">Single-pass membrane protein</topology>
    </subcellularLocation>
</comment>
<keyword evidence="15" id="KW-0511">Multifunctional enzyme</keyword>
<feature type="binding site" evidence="18">
    <location>
        <position position="730"/>
    </location>
    <ligand>
        <name>Ca(2+)</name>
        <dbReference type="ChEBI" id="CHEBI:29108"/>
        <note>structural</note>
    </ligand>
</feature>
<feature type="binding site" evidence="17">
    <location>
        <position position="617"/>
    </location>
    <ligand>
        <name>a protein</name>
        <dbReference type="ChEBI" id="CHEBI:16541"/>
    </ligand>
    <ligandPart>
        <name>C-terminal Xaa-(2S)-2-hydroxyglycine residue</name>
        <dbReference type="ChEBI" id="CHEBI:142768"/>
    </ligandPart>
</feature>
<dbReference type="InterPro" id="IPR000720">
    <property type="entry name" value="PHM/PAL"/>
</dbReference>
<dbReference type="InterPro" id="IPR011042">
    <property type="entry name" value="6-blade_b-propeller_TolB-like"/>
</dbReference>
<evidence type="ECO:0000256" key="17">
    <source>
        <dbReference type="PIRSR" id="PIRSR600720-1"/>
    </source>
</evidence>
<evidence type="ECO:0000256" key="4">
    <source>
        <dbReference type="ARBA" id="ARBA00010263"/>
    </source>
</evidence>
<feature type="binding site" evidence="17">
    <location>
        <position position="668"/>
    </location>
    <ligand>
        <name>a protein</name>
        <dbReference type="ChEBI" id="CHEBI:16541"/>
    </ligand>
    <ligandPart>
        <name>C-terminal Xaa-(2S)-2-hydroxyglycine residue</name>
        <dbReference type="ChEBI" id="CHEBI:142768"/>
    </ligandPart>
</feature>
<dbReference type="OMA" id="AGDEMCN"/>
<evidence type="ECO:0000313" key="24">
    <source>
        <dbReference type="Ensembl" id="ENSHCOP00000024944.1"/>
    </source>
</evidence>
<dbReference type="Ensembl" id="ENSHCOT00000018633.1">
    <property type="protein sequence ID" value="ENSHCOP00000024944.1"/>
    <property type="gene ID" value="ENSHCOG00000014722.1"/>
</dbReference>
<feature type="binding site" evidence="18">
    <location>
        <position position="729"/>
    </location>
    <ligand>
        <name>Zn(2+)</name>
        <dbReference type="ChEBI" id="CHEBI:29105"/>
        <note>catalytic</note>
    </ligand>
</feature>
<keyword evidence="6" id="KW-0732">Signal</keyword>
<feature type="binding site" evidence="18">
    <location>
        <position position="483"/>
    </location>
    <ligand>
        <name>Ca(2+)</name>
        <dbReference type="ChEBI" id="CHEBI:29108"/>
        <note>structural</note>
    </ligand>
</feature>
<evidence type="ECO:0000256" key="6">
    <source>
        <dbReference type="ARBA" id="ARBA00022729"/>
    </source>
</evidence>
<dbReference type="PANTHER" id="PTHR10680">
    <property type="entry name" value="PEPTIDYL-GLYCINE ALPHA-AMIDATING MONOOXYGENASE"/>
    <property type="match status" value="1"/>
</dbReference>
<dbReference type="SUPFAM" id="SSF101898">
    <property type="entry name" value="NHL repeat"/>
    <property type="match status" value="1"/>
</dbReference>
<comment type="cofactor">
    <cofactor evidence="18">
        <name>Cu(2+)</name>
        <dbReference type="ChEBI" id="CHEBI:29036"/>
    </cofactor>
    <text evidence="18">Binds 2 Cu(2+) ions per subunit.</text>
</comment>
<feature type="disulfide bond" evidence="19">
    <location>
        <begin position="80"/>
        <end position="95"/>
    </location>
</feature>
<keyword evidence="9" id="KW-0560">Oxidoreductase</keyword>
<feature type="repeat" description="NHL" evidence="20">
    <location>
        <begin position="714"/>
        <end position="755"/>
    </location>
</feature>
<evidence type="ECO:0000256" key="12">
    <source>
        <dbReference type="ARBA" id="ARBA00023157"/>
    </source>
</evidence>
<evidence type="ECO:0000256" key="5">
    <source>
        <dbReference type="ARBA" id="ARBA00022723"/>
    </source>
</evidence>
<organism evidence="24 25">
    <name type="scientific">Hippocampus comes</name>
    <name type="common">Tiger tail seahorse</name>
    <dbReference type="NCBI Taxonomy" id="109280"/>
    <lineage>
        <taxon>Eukaryota</taxon>
        <taxon>Metazoa</taxon>
        <taxon>Chordata</taxon>
        <taxon>Craniata</taxon>
        <taxon>Vertebrata</taxon>
        <taxon>Euteleostomi</taxon>
        <taxon>Actinopterygii</taxon>
        <taxon>Neopterygii</taxon>
        <taxon>Teleostei</taxon>
        <taxon>Neoteleostei</taxon>
        <taxon>Acanthomorphata</taxon>
        <taxon>Syngnathiaria</taxon>
        <taxon>Syngnathiformes</taxon>
        <taxon>Syngnathoidei</taxon>
        <taxon>Syngnathidae</taxon>
        <taxon>Hippocampus</taxon>
    </lineage>
</organism>
<keyword evidence="13" id="KW-0325">Glycoprotein</keyword>
<feature type="binding site" evidence="18">
    <location>
        <position position="136"/>
    </location>
    <ligand>
        <name>Cu(2+)</name>
        <dbReference type="ChEBI" id="CHEBI:29036"/>
        <label>1</label>
        <note>catalytic</note>
    </ligand>
</feature>
<evidence type="ECO:0000256" key="19">
    <source>
        <dbReference type="PIRSR" id="PIRSR600720-3"/>
    </source>
</evidence>
<evidence type="ECO:0000256" key="8">
    <source>
        <dbReference type="ARBA" id="ARBA00022833"/>
    </source>
</evidence>
<comment type="similarity">
    <text evidence="4">In the N-terminal section; belongs to the copper type II ascorbate-dependent monooxygenase family.</text>
</comment>
<dbReference type="STRING" id="109280.ENSHCOP00000024944"/>
<evidence type="ECO:0000256" key="9">
    <source>
        <dbReference type="ARBA" id="ARBA00023002"/>
    </source>
</evidence>
<dbReference type="Pfam" id="PF03712">
    <property type="entry name" value="Cu2_monoox_C"/>
    <property type="match status" value="1"/>
</dbReference>
<feature type="domain" description="Copper type II ascorbate-dependent monooxygenase N-terminal" evidence="22">
    <location>
        <begin position="64"/>
        <end position="140"/>
    </location>
</feature>
<feature type="repeat" description="NHL" evidence="20">
    <location>
        <begin position="588"/>
        <end position="628"/>
    </location>
</feature>
<feature type="binding site" evidence="18">
    <location>
        <position position="276"/>
    </location>
    <ligand>
        <name>Cu(2+)</name>
        <dbReference type="ChEBI" id="CHEBI:29036"/>
        <label>1</label>
        <note>catalytic</note>
    </ligand>
</feature>
<feature type="disulfide bond" evidence="19">
    <location>
        <begin position="189"/>
        <end position="296"/>
    </location>
</feature>
<evidence type="ECO:0000313" key="25">
    <source>
        <dbReference type="Proteomes" id="UP000264820"/>
    </source>
</evidence>
<dbReference type="SUPFAM" id="SSF49742">
    <property type="entry name" value="PHM/PNGase F"/>
    <property type="match status" value="2"/>
</dbReference>
<dbReference type="AlphaFoldDB" id="A0A3Q2Z2P8"/>
<dbReference type="GO" id="GO:0004598">
    <property type="term" value="F:peptidylamidoglycolate lyase activity"/>
    <property type="evidence" value="ECO:0007669"/>
    <property type="project" value="UniProtKB-EC"/>
</dbReference>
<feature type="disulfide bond" evidence="19">
    <location>
        <begin position="255"/>
        <end position="277"/>
    </location>
</feature>
<evidence type="ECO:0000256" key="16">
    <source>
        <dbReference type="ARBA" id="ARBA00048431"/>
    </source>
</evidence>
<dbReference type="InterPro" id="IPR008977">
    <property type="entry name" value="PHM/PNGase_F_dom_sf"/>
</dbReference>
<dbReference type="CDD" id="cd14958">
    <property type="entry name" value="NHL_PAL_like"/>
    <property type="match status" value="1"/>
</dbReference>
<feature type="repeat" description="NHL" evidence="20">
    <location>
        <begin position="647"/>
        <end position="679"/>
    </location>
</feature>
<dbReference type="GO" id="GO:0005507">
    <property type="term" value="F:copper ion binding"/>
    <property type="evidence" value="ECO:0007669"/>
    <property type="project" value="InterPro"/>
</dbReference>
<keyword evidence="18" id="KW-0106">Calcium</keyword>
<dbReference type="PROSITE" id="PS00084">
    <property type="entry name" value="CU2_MONOOXYGENASE_1"/>
    <property type="match status" value="1"/>
</dbReference>
<dbReference type="InterPro" id="IPR024548">
    <property type="entry name" value="Cu2_monoox_C"/>
</dbReference>
<feature type="domain" description="Copper type II ascorbate-dependent monooxygenase C-terminal" evidence="23">
    <location>
        <begin position="163"/>
        <end position="308"/>
    </location>
</feature>
<evidence type="ECO:0000256" key="20">
    <source>
        <dbReference type="PROSITE-ProRule" id="PRU00504"/>
    </source>
</evidence>